<keyword evidence="3" id="KW-1185">Reference proteome</keyword>
<name>A0ABS7D1M1_9BACL</name>
<dbReference type="EMBL" id="JAHZIJ010000001">
    <property type="protein sequence ID" value="MBW7473837.1"/>
    <property type="molecule type" value="Genomic_DNA"/>
</dbReference>
<keyword evidence="1" id="KW-0472">Membrane</keyword>
<accession>A0ABS7D1M1</accession>
<dbReference type="RefSeq" id="WP_219871029.1">
    <property type="nucleotide sequence ID" value="NZ_JAHZIJ010000001.1"/>
</dbReference>
<protein>
    <submittedName>
        <fullName evidence="2">Uncharacterized protein</fullName>
    </submittedName>
</protein>
<feature type="transmembrane region" description="Helical" evidence="1">
    <location>
        <begin position="20"/>
        <end position="42"/>
    </location>
</feature>
<organism evidence="2 3">
    <name type="scientific">Paenibacillus oenotherae</name>
    <dbReference type="NCBI Taxonomy" id="1435645"/>
    <lineage>
        <taxon>Bacteria</taxon>
        <taxon>Bacillati</taxon>
        <taxon>Bacillota</taxon>
        <taxon>Bacilli</taxon>
        <taxon>Bacillales</taxon>
        <taxon>Paenibacillaceae</taxon>
        <taxon>Paenibacillus</taxon>
    </lineage>
</organism>
<evidence type="ECO:0000256" key="1">
    <source>
        <dbReference type="SAM" id="Phobius"/>
    </source>
</evidence>
<keyword evidence="1" id="KW-1133">Transmembrane helix</keyword>
<sequence length="472" mass="50856">MLDNRKKFFRGLVANEEGSVLLYCLLILIVLMVVTPLILMNVSTEKLSSTRNEDNILVHTLASSAMEEFLTHIDSGGTIQASIHNYKGWGTKSITLPNGKVARLEQQAYINNVLVTNVSSLTEVDFVSPAPGVTVVIRASSGKSVVKEYRYLIKGTKSSLVINPDAPVNVSLDTDPNKSYILTKELLDAPSLKNFDHVGIGGASGAIEVFRAAERAKINQEITNFKAKSETHFINNGTIVSTVSYPSGAGFVKANSINFDADDITLTINGNLYVAGPLEFNKKRAKLHVTGDLYVEGIVRTNNDGPGYIEVDGNMYAAGHLNVHKDGDKLIVGKRLYVGDVFVVSDALHGIESEIKAESIFVANAFEVKGYSKLTVSKFITASRMDMINDKSTDITARDLFIKHDIKASGAGAFKLNVSGLIVAADKIDFNNDPPSNSFSPAGTSTALQCGNGGVNIFSGCNGGIKYDYGRK</sequence>
<reference evidence="2 3" key="1">
    <citation type="submission" date="2021-07" db="EMBL/GenBank/DDBJ databases">
        <title>Paenibacillus radiodurans sp. nov., isolated from the southeastern edge of Tengger Desert.</title>
        <authorList>
            <person name="Zhang G."/>
        </authorList>
    </citation>
    <scope>NUCLEOTIDE SEQUENCE [LARGE SCALE GENOMIC DNA]</scope>
    <source>
        <strain evidence="2 3">DT7-4</strain>
    </source>
</reference>
<keyword evidence="1" id="KW-0812">Transmembrane</keyword>
<comment type="caution">
    <text evidence="2">The sequence shown here is derived from an EMBL/GenBank/DDBJ whole genome shotgun (WGS) entry which is preliminary data.</text>
</comment>
<dbReference type="Proteomes" id="UP000812277">
    <property type="component" value="Unassembled WGS sequence"/>
</dbReference>
<evidence type="ECO:0000313" key="3">
    <source>
        <dbReference type="Proteomes" id="UP000812277"/>
    </source>
</evidence>
<evidence type="ECO:0000313" key="2">
    <source>
        <dbReference type="EMBL" id="MBW7473837.1"/>
    </source>
</evidence>
<gene>
    <name evidence="2" type="ORF">K0T92_03650</name>
</gene>
<proteinExistence type="predicted"/>